<name>A0AAV9PP77_9PEZI</name>
<comment type="caution">
    <text evidence="4">The sequence shown here is derived from an EMBL/GenBank/DDBJ whole genome shotgun (WGS) entry which is preliminary data.</text>
</comment>
<keyword evidence="2" id="KW-0812">Transmembrane</keyword>
<dbReference type="Gene3D" id="2.60.40.10">
    <property type="entry name" value="Immunoglobulins"/>
    <property type="match status" value="1"/>
</dbReference>
<feature type="compositionally biased region" description="Basic and acidic residues" evidence="1">
    <location>
        <begin position="200"/>
        <end position="209"/>
    </location>
</feature>
<feature type="domain" description="AMP-activated protein kinase glycogen-binding" evidence="3">
    <location>
        <begin position="114"/>
        <end position="191"/>
    </location>
</feature>
<feature type="compositionally biased region" description="Polar residues" evidence="1">
    <location>
        <begin position="395"/>
        <end position="415"/>
    </location>
</feature>
<proteinExistence type="predicted"/>
<feature type="region of interest" description="Disordered" evidence="1">
    <location>
        <begin position="190"/>
        <end position="209"/>
    </location>
</feature>
<feature type="region of interest" description="Disordered" evidence="1">
    <location>
        <begin position="385"/>
        <end position="473"/>
    </location>
</feature>
<accession>A0AAV9PP77</accession>
<gene>
    <name evidence="4" type="ORF">LTR77_001916</name>
</gene>
<feature type="region of interest" description="Disordered" evidence="1">
    <location>
        <begin position="257"/>
        <end position="290"/>
    </location>
</feature>
<dbReference type="Proteomes" id="UP001337655">
    <property type="component" value="Unassembled WGS sequence"/>
</dbReference>
<feature type="compositionally biased region" description="Acidic residues" evidence="1">
    <location>
        <begin position="418"/>
        <end position="447"/>
    </location>
</feature>
<dbReference type="InterPro" id="IPR013783">
    <property type="entry name" value="Ig-like_fold"/>
</dbReference>
<keyword evidence="5" id="KW-1185">Reference proteome</keyword>
<organism evidence="4 5">
    <name type="scientific">Saxophila tyrrhenica</name>
    <dbReference type="NCBI Taxonomy" id="1690608"/>
    <lineage>
        <taxon>Eukaryota</taxon>
        <taxon>Fungi</taxon>
        <taxon>Dikarya</taxon>
        <taxon>Ascomycota</taxon>
        <taxon>Pezizomycotina</taxon>
        <taxon>Dothideomycetes</taxon>
        <taxon>Dothideomycetidae</taxon>
        <taxon>Mycosphaerellales</taxon>
        <taxon>Extremaceae</taxon>
        <taxon>Saxophila</taxon>
    </lineage>
</organism>
<dbReference type="InterPro" id="IPR032640">
    <property type="entry name" value="AMPK1_CBM"/>
</dbReference>
<dbReference type="Pfam" id="PF16561">
    <property type="entry name" value="AMPK1_CBM"/>
    <property type="match status" value="1"/>
</dbReference>
<evidence type="ECO:0000256" key="2">
    <source>
        <dbReference type="SAM" id="Phobius"/>
    </source>
</evidence>
<evidence type="ECO:0000313" key="5">
    <source>
        <dbReference type="Proteomes" id="UP001337655"/>
    </source>
</evidence>
<keyword evidence="2" id="KW-1133">Transmembrane helix</keyword>
<feature type="compositionally biased region" description="Acidic residues" evidence="1">
    <location>
        <begin position="462"/>
        <end position="471"/>
    </location>
</feature>
<feature type="region of interest" description="Disordered" evidence="1">
    <location>
        <begin position="1"/>
        <end position="41"/>
    </location>
</feature>
<dbReference type="CDD" id="cd02859">
    <property type="entry name" value="E_set_AMPKbeta_like_N"/>
    <property type="match status" value="1"/>
</dbReference>
<feature type="transmembrane region" description="Helical" evidence="2">
    <location>
        <begin position="509"/>
        <end position="528"/>
    </location>
</feature>
<sequence>MFPFTKSNSKSPPSDSRSPSPAAKSSTPLSQAISQGTTNATTAVQKTVPALAHTIDSILDTPPAAPKPVVRPPAKLRPSWIGPARPDRPRTPGVEAMKQCVNVEYSSPGLQSPVYVFTSLSEPQWEAVEMQQEKTADGSIKFTKAFDVEEGDYQYKFRLGPGDWWVFDERKPTVDDGFGNKNNLLVVKPEPFKMQPPGTDHTKEDRVESKHATPVAASAISLPQYKEHTPAVAPPVHHEAPPPAPLMKHETFAVPLGSQSEQTPDLESKNPLSSYTSTYADSEDDLGRASDEEADLIHTSPLLRHETLRPSSAEHEHAPLFRHESIPVRNDLGSVAKPTAAKPTAASHVASIPHIPQEADPHDPSLEKFPTDHAGILETIHRTSTSLPADETSDHSLSSPLSQALTNSSASTRSLPSVDEEAEEELERIREVEEEEYEREEEDGEEMDPLREGDAPITPPMTDEEPEDDDFEPKRTFSDFIAKERLISELAEEPKNLVNRLTDLVGGEGVALAIAVGLLVVAAGLAAMHL</sequence>
<dbReference type="InterPro" id="IPR014756">
    <property type="entry name" value="Ig_E-set"/>
</dbReference>
<keyword evidence="2" id="KW-0472">Membrane</keyword>
<feature type="compositionally biased region" description="Low complexity" evidence="1">
    <location>
        <begin position="1"/>
        <end position="30"/>
    </location>
</feature>
<evidence type="ECO:0000259" key="3">
    <source>
        <dbReference type="Pfam" id="PF16561"/>
    </source>
</evidence>
<protein>
    <recommendedName>
        <fullName evidence="3">AMP-activated protein kinase glycogen-binding domain-containing protein</fullName>
    </recommendedName>
</protein>
<dbReference type="SUPFAM" id="SSF81296">
    <property type="entry name" value="E set domains"/>
    <property type="match status" value="1"/>
</dbReference>
<evidence type="ECO:0000313" key="4">
    <source>
        <dbReference type="EMBL" id="KAK5174833.1"/>
    </source>
</evidence>
<dbReference type="RefSeq" id="XP_064663502.1">
    <property type="nucleotide sequence ID" value="XM_064799175.1"/>
</dbReference>
<feature type="compositionally biased region" description="Polar residues" evidence="1">
    <location>
        <begin position="257"/>
        <end position="280"/>
    </location>
</feature>
<feature type="region of interest" description="Disordered" evidence="1">
    <location>
        <begin position="58"/>
        <end position="93"/>
    </location>
</feature>
<dbReference type="AlphaFoldDB" id="A0AAV9PP77"/>
<reference evidence="4 5" key="1">
    <citation type="submission" date="2023-08" db="EMBL/GenBank/DDBJ databases">
        <title>Black Yeasts Isolated from many extreme environments.</title>
        <authorList>
            <person name="Coleine C."/>
            <person name="Stajich J.E."/>
            <person name="Selbmann L."/>
        </authorList>
    </citation>
    <scope>NUCLEOTIDE SEQUENCE [LARGE SCALE GENOMIC DNA]</scope>
    <source>
        <strain evidence="4 5">CCFEE 5935</strain>
    </source>
</reference>
<dbReference type="EMBL" id="JAVRRT010000002">
    <property type="protein sequence ID" value="KAK5174833.1"/>
    <property type="molecule type" value="Genomic_DNA"/>
</dbReference>
<feature type="compositionally biased region" description="Polar residues" evidence="1">
    <location>
        <begin position="31"/>
        <end position="41"/>
    </location>
</feature>
<dbReference type="GeneID" id="89923263"/>
<evidence type="ECO:0000256" key="1">
    <source>
        <dbReference type="SAM" id="MobiDB-lite"/>
    </source>
</evidence>